<evidence type="ECO:0000256" key="1">
    <source>
        <dbReference type="ARBA" id="ARBA00022553"/>
    </source>
</evidence>
<sequence>MTANKKVLLVEDTLTQAIFMQHCLEKMGFSVQLSRSGEKALEYMAQTSDKPTLVFTDINMPGIDGYQLIEALRAANKETLHCLLLLSPAQGDEAEKILASTADGIVFKSGKEDKFIEQVEHAIKLLEQEKTKEAVFFSQAYLHVVHLQ</sequence>
<comment type="caution">
    <text evidence="5">The sequence shown here is derived from an EMBL/GenBank/DDBJ whole genome shotgun (WGS) entry which is preliminary data.</text>
</comment>
<proteinExistence type="predicted"/>
<dbReference type="PANTHER" id="PTHR44591">
    <property type="entry name" value="STRESS RESPONSE REGULATOR PROTEIN 1"/>
    <property type="match status" value="1"/>
</dbReference>
<keyword evidence="2" id="KW-0902">Two-component regulatory system</keyword>
<dbReference type="InterPro" id="IPR011006">
    <property type="entry name" value="CheY-like_superfamily"/>
</dbReference>
<feature type="modified residue" description="4-aspartylphosphate" evidence="3">
    <location>
        <position position="57"/>
    </location>
</feature>
<dbReference type="PANTHER" id="PTHR44591:SF14">
    <property type="entry name" value="PROTEIN PILG"/>
    <property type="match status" value="1"/>
</dbReference>
<dbReference type="CDD" id="cd17546">
    <property type="entry name" value="REC_hyHK_CKI1_RcsC-like"/>
    <property type="match status" value="1"/>
</dbReference>
<reference evidence="5" key="1">
    <citation type="submission" date="2021-02" db="EMBL/GenBank/DDBJ databases">
        <title>Genome-Resolved Metagenomics of a Microbial Community Performing Photosynthetic Biological Nutrient Removal.</title>
        <authorList>
            <person name="Mcdaniel E.A."/>
        </authorList>
    </citation>
    <scope>NUCLEOTIDE SEQUENCE</scope>
    <source>
        <strain evidence="5">UWPOB_OBS1</strain>
    </source>
</reference>
<dbReference type="GO" id="GO:0000160">
    <property type="term" value="P:phosphorelay signal transduction system"/>
    <property type="evidence" value="ECO:0007669"/>
    <property type="project" value="UniProtKB-KW"/>
</dbReference>
<evidence type="ECO:0000256" key="2">
    <source>
        <dbReference type="ARBA" id="ARBA00023012"/>
    </source>
</evidence>
<evidence type="ECO:0000313" key="5">
    <source>
        <dbReference type="EMBL" id="MBN8659630.1"/>
    </source>
</evidence>
<dbReference type="InterPro" id="IPR001789">
    <property type="entry name" value="Sig_transdc_resp-reg_receiver"/>
</dbReference>
<dbReference type="SUPFAM" id="SSF52172">
    <property type="entry name" value="CheY-like"/>
    <property type="match status" value="1"/>
</dbReference>
<dbReference type="Pfam" id="PF00072">
    <property type="entry name" value="Response_reg"/>
    <property type="match status" value="1"/>
</dbReference>
<dbReference type="Proteomes" id="UP000664277">
    <property type="component" value="Unassembled WGS sequence"/>
</dbReference>
<dbReference type="PROSITE" id="PS50110">
    <property type="entry name" value="RESPONSE_REGULATORY"/>
    <property type="match status" value="1"/>
</dbReference>
<feature type="domain" description="Response regulatory" evidence="4">
    <location>
        <begin position="6"/>
        <end position="123"/>
    </location>
</feature>
<dbReference type="Gene3D" id="3.40.50.2300">
    <property type="match status" value="1"/>
</dbReference>
<protein>
    <submittedName>
        <fullName evidence="5">Response regulator</fullName>
    </submittedName>
</protein>
<dbReference type="InterPro" id="IPR050595">
    <property type="entry name" value="Bact_response_regulator"/>
</dbReference>
<accession>A0A8J7TLA7</accession>
<dbReference type="SMART" id="SM00448">
    <property type="entry name" value="REC"/>
    <property type="match status" value="1"/>
</dbReference>
<dbReference type="EMBL" id="JAFLCK010000004">
    <property type="protein sequence ID" value="MBN8659630.1"/>
    <property type="molecule type" value="Genomic_DNA"/>
</dbReference>
<evidence type="ECO:0000313" key="6">
    <source>
        <dbReference type="Proteomes" id="UP000664277"/>
    </source>
</evidence>
<keyword evidence="1 3" id="KW-0597">Phosphoprotein</keyword>
<evidence type="ECO:0000256" key="3">
    <source>
        <dbReference type="PROSITE-ProRule" id="PRU00169"/>
    </source>
</evidence>
<evidence type="ECO:0000259" key="4">
    <source>
        <dbReference type="PROSITE" id="PS50110"/>
    </source>
</evidence>
<gene>
    <name evidence="5" type="ORF">J0M35_04660</name>
</gene>
<dbReference type="AlphaFoldDB" id="A0A8J7TLA7"/>
<name>A0A8J7TLA7_9BACT</name>
<organism evidence="5 6">
    <name type="scientific">Candidatus Obscuribacter phosphatis</name>
    <dbReference type="NCBI Taxonomy" id="1906157"/>
    <lineage>
        <taxon>Bacteria</taxon>
        <taxon>Bacillati</taxon>
        <taxon>Candidatus Melainabacteria</taxon>
        <taxon>Candidatus Obscuribacterales</taxon>
        <taxon>Candidatus Obscuribacteraceae</taxon>
        <taxon>Candidatus Obscuribacter</taxon>
    </lineage>
</organism>